<reference evidence="5 6" key="1">
    <citation type="submission" date="2017-11" db="EMBL/GenBank/DDBJ databases">
        <title>Bacillus camelliae sp. nov., isolated from pu'er tea.</title>
        <authorList>
            <person name="Niu L."/>
        </authorList>
    </citation>
    <scope>NUCLEOTIDE SEQUENCE [LARGE SCALE GENOMIC DNA]</scope>
    <source>
        <strain evidence="5 6">7578-1</strain>
    </source>
</reference>
<proteinExistence type="predicted"/>
<dbReference type="RefSeq" id="WP_101353617.1">
    <property type="nucleotide sequence ID" value="NZ_PIQO01000004.1"/>
</dbReference>
<dbReference type="PRINTS" id="PR00455">
    <property type="entry name" value="HTHTETR"/>
</dbReference>
<evidence type="ECO:0000313" key="5">
    <source>
        <dbReference type="EMBL" id="PKR85567.1"/>
    </source>
</evidence>
<organism evidence="5 6">
    <name type="scientific">Heyndrickxia camelliae</name>
    <dbReference type="NCBI Taxonomy" id="1707093"/>
    <lineage>
        <taxon>Bacteria</taxon>
        <taxon>Bacillati</taxon>
        <taxon>Bacillota</taxon>
        <taxon>Bacilli</taxon>
        <taxon>Bacillales</taxon>
        <taxon>Bacillaceae</taxon>
        <taxon>Heyndrickxia</taxon>
    </lineage>
</organism>
<dbReference type="Proteomes" id="UP000233440">
    <property type="component" value="Unassembled WGS sequence"/>
</dbReference>
<keyword evidence="1" id="KW-0678">Repressor</keyword>
<dbReference type="InterPro" id="IPR009057">
    <property type="entry name" value="Homeodomain-like_sf"/>
</dbReference>
<evidence type="ECO:0000259" key="4">
    <source>
        <dbReference type="PROSITE" id="PS50977"/>
    </source>
</evidence>
<dbReference type="AlphaFoldDB" id="A0A2N3LLU6"/>
<name>A0A2N3LLU6_9BACI</name>
<dbReference type="GO" id="GO:0003677">
    <property type="term" value="F:DNA binding"/>
    <property type="evidence" value="ECO:0007669"/>
    <property type="project" value="UniProtKB-UniRule"/>
</dbReference>
<evidence type="ECO:0000313" key="6">
    <source>
        <dbReference type="Proteomes" id="UP000233440"/>
    </source>
</evidence>
<dbReference type="Gene3D" id="1.10.357.10">
    <property type="entry name" value="Tetracycline Repressor, domain 2"/>
    <property type="match status" value="1"/>
</dbReference>
<accession>A0A2N3LLU6</accession>
<evidence type="ECO:0000256" key="1">
    <source>
        <dbReference type="ARBA" id="ARBA00022491"/>
    </source>
</evidence>
<feature type="DNA-binding region" description="H-T-H motif" evidence="3">
    <location>
        <begin position="34"/>
        <end position="53"/>
    </location>
</feature>
<feature type="domain" description="HTH tetR-type" evidence="4">
    <location>
        <begin position="11"/>
        <end position="71"/>
    </location>
</feature>
<protein>
    <submittedName>
        <fullName evidence="5">TetR/AcrR family transcriptional regulator</fullName>
    </submittedName>
</protein>
<dbReference type="Pfam" id="PF17922">
    <property type="entry name" value="TetR_C_17"/>
    <property type="match status" value="1"/>
</dbReference>
<evidence type="ECO:0000256" key="3">
    <source>
        <dbReference type="PROSITE-ProRule" id="PRU00335"/>
    </source>
</evidence>
<dbReference type="SUPFAM" id="SSF46689">
    <property type="entry name" value="Homeodomain-like"/>
    <property type="match status" value="1"/>
</dbReference>
<dbReference type="PANTHER" id="PTHR43479">
    <property type="entry name" value="ACREF/ENVCD OPERON REPRESSOR-RELATED"/>
    <property type="match status" value="1"/>
</dbReference>
<comment type="caution">
    <text evidence="5">The sequence shown here is derived from an EMBL/GenBank/DDBJ whole genome shotgun (WGS) entry which is preliminary data.</text>
</comment>
<dbReference type="InterPro" id="IPR050624">
    <property type="entry name" value="HTH-type_Tx_Regulator"/>
</dbReference>
<dbReference type="PROSITE" id="PS50977">
    <property type="entry name" value="HTH_TETR_2"/>
    <property type="match status" value="1"/>
</dbReference>
<dbReference type="OrthoDB" id="9814703at2"/>
<dbReference type="InterPro" id="IPR001647">
    <property type="entry name" value="HTH_TetR"/>
</dbReference>
<evidence type="ECO:0000256" key="2">
    <source>
        <dbReference type="ARBA" id="ARBA00023125"/>
    </source>
</evidence>
<dbReference type="SUPFAM" id="SSF48498">
    <property type="entry name" value="Tetracyclin repressor-like, C-terminal domain"/>
    <property type="match status" value="1"/>
</dbReference>
<dbReference type="Gene3D" id="1.10.10.60">
    <property type="entry name" value="Homeodomain-like"/>
    <property type="match status" value="1"/>
</dbReference>
<dbReference type="Pfam" id="PF00440">
    <property type="entry name" value="TetR_N"/>
    <property type="match status" value="1"/>
</dbReference>
<gene>
    <name evidence="5" type="ORF">CWO92_07590</name>
</gene>
<dbReference type="InterPro" id="IPR036271">
    <property type="entry name" value="Tet_transcr_reg_TetR-rel_C_sf"/>
</dbReference>
<keyword evidence="6" id="KW-1185">Reference proteome</keyword>
<dbReference type="EMBL" id="PIQO01000004">
    <property type="protein sequence ID" value="PKR85567.1"/>
    <property type="molecule type" value="Genomic_DNA"/>
</dbReference>
<sequence length="206" mass="24281">MPPIVSEEYKVNRKKLILESALKCFAEKGFELATIDDICARSGMSKGSIYNYFKTKEDIYIQLMNEQTRENFEYFKEAFLTITTATEKLQFLLKTYREVSLTEAFKNLTLVHGEFWLSTSRKKEIRSIMLERYQNVYIRFVKEILDEGKANGEFKHDFDSSVIATLFWTYIDGICLDYAVIGNEYPYCEIFRQTEAMIFSLILKRD</sequence>
<dbReference type="PANTHER" id="PTHR43479:SF11">
    <property type="entry name" value="ACREF_ENVCD OPERON REPRESSOR-RELATED"/>
    <property type="match status" value="1"/>
</dbReference>
<keyword evidence="2 3" id="KW-0238">DNA-binding</keyword>
<dbReference type="InterPro" id="IPR041612">
    <property type="entry name" value="YfiR_C"/>
</dbReference>